<dbReference type="Gene3D" id="3.40.710.10">
    <property type="entry name" value="DD-peptidase/beta-lactamase superfamily"/>
    <property type="match status" value="1"/>
</dbReference>
<keyword evidence="4" id="KW-1133">Transmembrane helix</keyword>
<dbReference type="InterPro" id="IPR050515">
    <property type="entry name" value="Beta-lactam/transpept"/>
</dbReference>
<proteinExistence type="inferred from homology"/>
<dbReference type="InterPro" id="IPR005311">
    <property type="entry name" value="PBP_dimer"/>
</dbReference>
<dbReference type="SUPFAM" id="SSF56601">
    <property type="entry name" value="beta-lactamase/transpeptidase-like"/>
    <property type="match status" value="1"/>
</dbReference>
<keyword evidence="3 4" id="KW-0472">Membrane</keyword>
<feature type="transmembrane region" description="Helical" evidence="4">
    <location>
        <begin position="15"/>
        <end position="34"/>
    </location>
</feature>
<dbReference type="GO" id="GO:0071555">
    <property type="term" value="P:cell wall organization"/>
    <property type="evidence" value="ECO:0007669"/>
    <property type="project" value="TreeGrafter"/>
</dbReference>
<dbReference type="InterPro" id="IPR001460">
    <property type="entry name" value="PCN-bd_Tpept"/>
</dbReference>
<dbReference type="Proteomes" id="UP000321571">
    <property type="component" value="Unassembled WGS sequence"/>
</dbReference>
<comment type="subcellular location">
    <subcellularLocation>
        <location evidence="1">Membrane</location>
    </subcellularLocation>
</comment>
<dbReference type="Pfam" id="PF03717">
    <property type="entry name" value="PBP_dimer"/>
    <property type="match status" value="1"/>
</dbReference>
<sequence>MTRPRNRHSLSRRRLRGFLVVVVLVFTIFGLRLFQIQGLDTQAYAARAVEAGTARTTVPAPRGDILDRNGKDLATSVDGLTITADPSMTSDNAPRIARILVQKIGEDHIDYFDTIDKLRKPDSRFVYLVKGVPAWTAKKAVAAVQKAGFTGVFSEKESLRTYPGGRLAANLIGYVDGSGKGVQGIERQYDKQLTGTDGSSTYEVSPTGQRIPMADSTVKKMVPGGDVVSTIDRDLQWYADQRLADAVRASSSDWGLAITMDVRTGQIVQMSQVPTFDPDNQTGMQDYNTVSRAVQNVYEPGSVMKTVTMASLADQGKIAPDTPIVVPGGMTIDKFHIGDYWKHGTIHLTAAGVIAKSSNLGTIVASQQMSDETMYRYFHKFGFGTKSGVELPGESQGILKPGKEWTKANHATIAFGQGVSVTAMQMVRAVGAIANGGVMVDPTVVEGFISPDGKRTDAEPTASRRVVSKKAAAIVTRMMEAVTAKDGTAPAAAIPGYRVAGKTGTAWRVNPVTGKYVRGQNTVSFMGFAPADKPRFLTYIVLDKPYSAAGGGSTAGPVFHDIMSMALERFGVAPTGSKPPKVRQDW</sequence>
<evidence type="ECO:0000256" key="2">
    <source>
        <dbReference type="ARBA" id="ARBA00007171"/>
    </source>
</evidence>
<dbReference type="AlphaFoldDB" id="A0A5C8NR00"/>
<accession>A0A5C8NR00</accession>
<comment type="caution">
    <text evidence="7">The sequence shown here is derived from an EMBL/GenBank/DDBJ whole genome shotgun (WGS) entry which is preliminary data.</text>
</comment>
<dbReference type="GO" id="GO:0008658">
    <property type="term" value="F:penicillin binding"/>
    <property type="evidence" value="ECO:0007669"/>
    <property type="project" value="InterPro"/>
</dbReference>
<name>A0A5C8NR00_9ACTN</name>
<protein>
    <submittedName>
        <fullName evidence="7">Penicillin-binding protein 2</fullName>
    </submittedName>
</protein>
<dbReference type="OrthoDB" id="9789078at2"/>
<evidence type="ECO:0000259" key="5">
    <source>
        <dbReference type="Pfam" id="PF00905"/>
    </source>
</evidence>
<gene>
    <name evidence="7" type="ORF">FHP06_00880</name>
</gene>
<dbReference type="Gene3D" id="3.90.1310.10">
    <property type="entry name" value="Penicillin-binding protein 2a (Domain 2)"/>
    <property type="match status" value="1"/>
</dbReference>
<dbReference type="SUPFAM" id="SSF56519">
    <property type="entry name" value="Penicillin binding protein dimerisation domain"/>
    <property type="match status" value="1"/>
</dbReference>
<dbReference type="InterPro" id="IPR012338">
    <property type="entry name" value="Beta-lactam/transpept-like"/>
</dbReference>
<keyword evidence="4" id="KW-0812">Transmembrane</keyword>
<keyword evidence="8" id="KW-1185">Reference proteome</keyword>
<feature type="domain" description="Penicillin-binding protein transpeptidase" evidence="5">
    <location>
        <begin position="255"/>
        <end position="563"/>
    </location>
</feature>
<evidence type="ECO:0000256" key="1">
    <source>
        <dbReference type="ARBA" id="ARBA00004370"/>
    </source>
</evidence>
<dbReference type="InterPro" id="IPR036138">
    <property type="entry name" value="PBP_dimer_sf"/>
</dbReference>
<evidence type="ECO:0000256" key="3">
    <source>
        <dbReference type="ARBA" id="ARBA00023136"/>
    </source>
</evidence>
<dbReference type="RefSeq" id="WP_147682899.1">
    <property type="nucleotide sequence ID" value="NZ_VDUX01000001.1"/>
</dbReference>
<dbReference type="GO" id="GO:0005886">
    <property type="term" value="C:plasma membrane"/>
    <property type="evidence" value="ECO:0007669"/>
    <property type="project" value="TreeGrafter"/>
</dbReference>
<dbReference type="PANTHER" id="PTHR30627">
    <property type="entry name" value="PEPTIDOGLYCAN D,D-TRANSPEPTIDASE"/>
    <property type="match status" value="1"/>
</dbReference>
<comment type="similarity">
    <text evidence="2">Belongs to the transpeptidase family.</text>
</comment>
<dbReference type="PANTHER" id="PTHR30627:SF1">
    <property type="entry name" value="PEPTIDOGLYCAN D,D-TRANSPEPTIDASE FTSI"/>
    <property type="match status" value="1"/>
</dbReference>
<evidence type="ECO:0000313" key="7">
    <source>
        <dbReference type="EMBL" id="TXL62833.1"/>
    </source>
</evidence>
<evidence type="ECO:0000259" key="6">
    <source>
        <dbReference type="Pfam" id="PF03717"/>
    </source>
</evidence>
<evidence type="ECO:0000256" key="4">
    <source>
        <dbReference type="SAM" id="Phobius"/>
    </source>
</evidence>
<dbReference type="Pfam" id="PF00905">
    <property type="entry name" value="Transpeptidase"/>
    <property type="match status" value="1"/>
</dbReference>
<dbReference type="EMBL" id="VDUX01000001">
    <property type="protein sequence ID" value="TXL62833.1"/>
    <property type="molecule type" value="Genomic_DNA"/>
</dbReference>
<reference evidence="7 8" key="1">
    <citation type="submission" date="2019-06" db="EMBL/GenBank/DDBJ databases">
        <title>Aeromicrobium sp. nov., isolated from a maize field.</title>
        <authorList>
            <person name="Lin S.-Y."/>
            <person name="Tsai C.-F."/>
            <person name="Young C.-C."/>
        </authorList>
    </citation>
    <scope>NUCLEOTIDE SEQUENCE [LARGE SCALE GENOMIC DNA]</scope>
    <source>
        <strain evidence="7 8">CC-CFT486</strain>
    </source>
</reference>
<dbReference type="Gene3D" id="3.30.450.330">
    <property type="match status" value="1"/>
</dbReference>
<feature type="domain" description="Penicillin-binding protein dimerisation" evidence="6">
    <location>
        <begin position="58"/>
        <end position="211"/>
    </location>
</feature>
<evidence type="ECO:0000313" key="8">
    <source>
        <dbReference type="Proteomes" id="UP000321571"/>
    </source>
</evidence>
<organism evidence="7 8">
    <name type="scientific">Aeromicrobium terrae</name>
    <dbReference type="NCBI Taxonomy" id="2498846"/>
    <lineage>
        <taxon>Bacteria</taxon>
        <taxon>Bacillati</taxon>
        <taxon>Actinomycetota</taxon>
        <taxon>Actinomycetes</taxon>
        <taxon>Propionibacteriales</taxon>
        <taxon>Nocardioidaceae</taxon>
        <taxon>Aeromicrobium</taxon>
    </lineage>
</organism>